<dbReference type="AlphaFoldDB" id="E1YGC8"/>
<reference evidence="1" key="1">
    <citation type="journal article" date="2011" name="Environ. Microbiol.">
        <title>Genomic insights into the metabolic potential of the polycyclic aromatic hydrocarbon degrading sulfate-reducing Deltaproteobacterium N47.</title>
        <authorList>
            <person name="Bergmann F."/>
            <person name="Selesi D."/>
            <person name="Weinmaier T."/>
            <person name="Tischler P."/>
            <person name="Rattei T."/>
            <person name="Meckenstock R.U."/>
        </authorList>
    </citation>
    <scope>NUCLEOTIDE SEQUENCE</scope>
</reference>
<accession>E1YGC8</accession>
<gene>
    <name evidence="1" type="ORF">N47_J06030</name>
</gene>
<proteinExistence type="predicted"/>
<sequence>MAISGKYGKIDIPGIGADEPVFIIRAQDRLAVPAIEMYCALTFPVPRHSGQSVLFSIFLSSIKKKR</sequence>
<dbReference type="EMBL" id="FR695872">
    <property type="protein sequence ID" value="CBX29622.1"/>
    <property type="molecule type" value="Genomic_DNA"/>
</dbReference>
<name>E1YGC8_9BACT</name>
<evidence type="ECO:0000313" key="1">
    <source>
        <dbReference type="EMBL" id="CBX29622.1"/>
    </source>
</evidence>
<organism evidence="1">
    <name type="scientific">uncultured Desulfobacterium sp</name>
    <dbReference type="NCBI Taxonomy" id="201089"/>
    <lineage>
        <taxon>Bacteria</taxon>
        <taxon>Pseudomonadati</taxon>
        <taxon>Thermodesulfobacteriota</taxon>
        <taxon>Desulfobacteria</taxon>
        <taxon>Desulfobacterales</taxon>
        <taxon>Desulfobacteriaceae</taxon>
        <taxon>Desulfobacterium</taxon>
        <taxon>environmental samples</taxon>
    </lineage>
</organism>
<protein>
    <submittedName>
        <fullName evidence="1">Uncharacterized protein</fullName>
    </submittedName>
</protein>